<organism evidence="1 2">
    <name type="scientific">Lipomyces kononenkoae</name>
    <name type="common">Yeast</name>
    <dbReference type="NCBI Taxonomy" id="34357"/>
    <lineage>
        <taxon>Eukaryota</taxon>
        <taxon>Fungi</taxon>
        <taxon>Dikarya</taxon>
        <taxon>Ascomycota</taxon>
        <taxon>Saccharomycotina</taxon>
        <taxon>Lipomycetes</taxon>
        <taxon>Lipomycetales</taxon>
        <taxon>Lipomycetaceae</taxon>
        <taxon>Lipomyces</taxon>
    </lineage>
</organism>
<reference evidence="2" key="1">
    <citation type="journal article" date="2024" name="Front. Bioeng. Biotechnol.">
        <title>Genome-scale model development and genomic sequencing of the oleaginous clade Lipomyces.</title>
        <authorList>
            <person name="Czajka J.J."/>
            <person name="Han Y."/>
            <person name="Kim J."/>
            <person name="Mondo S.J."/>
            <person name="Hofstad B.A."/>
            <person name="Robles A."/>
            <person name="Haridas S."/>
            <person name="Riley R."/>
            <person name="LaButti K."/>
            <person name="Pangilinan J."/>
            <person name="Andreopoulos W."/>
            <person name="Lipzen A."/>
            <person name="Yan J."/>
            <person name="Wang M."/>
            <person name="Ng V."/>
            <person name="Grigoriev I.V."/>
            <person name="Spatafora J.W."/>
            <person name="Magnuson J.K."/>
            <person name="Baker S.E."/>
            <person name="Pomraning K.R."/>
        </authorList>
    </citation>
    <scope>NUCLEOTIDE SEQUENCE [LARGE SCALE GENOMIC DNA]</scope>
    <source>
        <strain evidence="2">CBS 7786</strain>
    </source>
</reference>
<evidence type="ECO:0000313" key="1">
    <source>
        <dbReference type="EMBL" id="KAK9235459.1"/>
    </source>
</evidence>
<evidence type="ECO:0000313" key="2">
    <source>
        <dbReference type="Proteomes" id="UP001433508"/>
    </source>
</evidence>
<name>A0ACC3SUX0_LIPKO</name>
<gene>
    <name evidence="1" type="ORF">V1525DRAFT_409938</name>
</gene>
<accession>A0ACC3SUX0</accession>
<keyword evidence="2" id="KW-1185">Reference proteome</keyword>
<comment type="caution">
    <text evidence="1">The sequence shown here is derived from an EMBL/GenBank/DDBJ whole genome shotgun (WGS) entry which is preliminary data.</text>
</comment>
<dbReference type="EMBL" id="MU971415">
    <property type="protein sequence ID" value="KAK9235459.1"/>
    <property type="molecule type" value="Genomic_DNA"/>
</dbReference>
<sequence>MPSDTPQQHAVNELPRQTTKHLSDNSQTAVSLPTSHPPPPSMSTSSTAKSGSTVHRQISCEWPRDPYSKLLQYYETYLPPSRKQGRWVDSPNGENTVWVPDRFSMASTSSMISNVNDDLEGPLRDGASECQGSLSASERFATGDIPINIRIIPPTPAPSIRNSGTAVGRNRSTRSTRSIRSIRSNRRIRVVGESPSLPPIDAGQISLSHQQPNGDIDQFLLSPTPLDRRHAVPGEAGKIVNPATVRQHVTPVNSCHGQDSSAGYLTVRQHPDDPRPNTAANSSRYDRSISASAIPATVTDLPTRPSSSCHTRLLEDTMIDNDELNDDDNGYGDVYHFCDGEIVVSELDEDLDSDAYHNTLRYTTDDTIGCENFGVLGEELALVRSKVSQTAYSTTGNDSRHSIGPESRRDRIIRESGSSSPSHPHSSGQKGRKFSSSSVLSTVSSLSSSSITNSAKLPWRKIWSRKSY</sequence>
<protein>
    <submittedName>
        <fullName evidence="1">Uncharacterized protein</fullName>
    </submittedName>
</protein>
<proteinExistence type="predicted"/>
<dbReference type="Proteomes" id="UP001433508">
    <property type="component" value="Unassembled WGS sequence"/>
</dbReference>